<feature type="domain" description="HTH lysR-type" evidence="5">
    <location>
        <begin position="5"/>
        <end position="62"/>
    </location>
</feature>
<dbReference type="InterPro" id="IPR058163">
    <property type="entry name" value="LysR-type_TF_proteobact-type"/>
</dbReference>
<dbReference type="InterPro" id="IPR005119">
    <property type="entry name" value="LysR_subst-bd"/>
</dbReference>
<dbReference type="Pfam" id="PF00126">
    <property type="entry name" value="HTH_1"/>
    <property type="match status" value="1"/>
</dbReference>
<reference evidence="6 7" key="1">
    <citation type="submission" date="2019-03" db="EMBL/GenBank/DDBJ databases">
        <title>Genomic Encyclopedia of Type Strains, Phase IV (KMG-IV): sequencing the most valuable type-strain genomes for metagenomic binning, comparative biology and taxonomic classification.</title>
        <authorList>
            <person name="Goeker M."/>
        </authorList>
    </citation>
    <scope>NUCLEOTIDE SEQUENCE [LARGE SCALE GENOMIC DNA]</scope>
    <source>
        <strain evidence="6 7">DSM 9035</strain>
    </source>
</reference>
<proteinExistence type="inferred from homology"/>
<dbReference type="InterPro" id="IPR000847">
    <property type="entry name" value="LysR_HTH_N"/>
</dbReference>
<keyword evidence="4" id="KW-0804">Transcription</keyword>
<dbReference type="PROSITE" id="PS50931">
    <property type="entry name" value="HTH_LYSR"/>
    <property type="match status" value="1"/>
</dbReference>
<dbReference type="GO" id="GO:0043565">
    <property type="term" value="F:sequence-specific DNA binding"/>
    <property type="evidence" value="ECO:0007669"/>
    <property type="project" value="TreeGrafter"/>
</dbReference>
<organism evidence="6 7">
    <name type="scientific">Aquabacter spiritensis</name>
    <dbReference type="NCBI Taxonomy" id="933073"/>
    <lineage>
        <taxon>Bacteria</taxon>
        <taxon>Pseudomonadati</taxon>
        <taxon>Pseudomonadota</taxon>
        <taxon>Alphaproteobacteria</taxon>
        <taxon>Hyphomicrobiales</taxon>
        <taxon>Xanthobacteraceae</taxon>
        <taxon>Aquabacter</taxon>
    </lineage>
</organism>
<dbReference type="PANTHER" id="PTHR30537:SF79">
    <property type="entry name" value="TRANSCRIPTIONAL REGULATOR-RELATED"/>
    <property type="match status" value="1"/>
</dbReference>
<name>A0A4R3LYV9_9HYPH</name>
<evidence type="ECO:0000313" key="7">
    <source>
        <dbReference type="Proteomes" id="UP000294664"/>
    </source>
</evidence>
<dbReference type="OrthoDB" id="9794694at2"/>
<dbReference type="SUPFAM" id="SSF46785">
    <property type="entry name" value="Winged helix' DNA-binding domain"/>
    <property type="match status" value="1"/>
</dbReference>
<dbReference type="GO" id="GO:0003700">
    <property type="term" value="F:DNA-binding transcription factor activity"/>
    <property type="evidence" value="ECO:0007669"/>
    <property type="project" value="InterPro"/>
</dbReference>
<accession>A0A4R3LYV9</accession>
<dbReference type="Gene3D" id="3.40.190.10">
    <property type="entry name" value="Periplasmic binding protein-like II"/>
    <property type="match status" value="2"/>
</dbReference>
<protein>
    <submittedName>
        <fullName evidence="6">LysR family transcriptional regulator</fullName>
    </submittedName>
</protein>
<dbReference type="GO" id="GO:0006351">
    <property type="term" value="P:DNA-templated transcription"/>
    <property type="evidence" value="ECO:0007669"/>
    <property type="project" value="TreeGrafter"/>
</dbReference>
<keyword evidence="3" id="KW-0238">DNA-binding</keyword>
<dbReference type="RefSeq" id="WP_132030995.1">
    <property type="nucleotide sequence ID" value="NZ_SMAI01000004.1"/>
</dbReference>
<keyword evidence="2" id="KW-0805">Transcription regulation</keyword>
<evidence type="ECO:0000259" key="5">
    <source>
        <dbReference type="PROSITE" id="PS50931"/>
    </source>
</evidence>
<keyword evidence="7" id="KW-1185">Reference proteome</keyword>
<evidence type="ECO:0000313" key="6">
    <source>
        <dbReference type="EMBL" id="TCT05663.1"/>
    </source>
</evidence>
<dbReference type="AlphaFoldDB" id="A0A4R3LYV9"/>
<sequence length="304" mass="32523">MSRLPPLIALRAFEAVGRTGSVRAAGQELGVSHTVVSRHVHNLETRLQARLLAPHGRGVELTAEGATFHAEIVRAFEIIAQAAIALGQERRRTLDIWCMPGLANWRLLPRIGDLAAQLAGHEIILNPTLARPNLERGEADAEIVFLAAADARPGRTAELLACPRMFPVASPGFCARFGRPETLADLVRLPLIHEESTAQWAAWLAAAGHAPHTPLHGPCLWHAHLAAEAARLGQGVALTNGILAAEELHAGTLLELCTSDVTMGGYYLVALAARDRDPALRALRGWLADIFGETGAKNAPVPPN</sequence>
<dbReference type="InterPro" id="IPR036390">
    <property type="entry name" value="WH_DNA-bd_sf"/>
</dbReference>
<dbReference type="SUPFAM" id="SSF53850">
    <property type="entry name" value="Periplasmic binding protein-like II"/>
    <property type="match status" value="1"/>
</dbReference>
<dbReference type="EMBL" id="SMAI01000004">
    <property type="protein sequence ID" value="TCT05663.1"/>
    <property type="molecule type" value="Genomic_DNA"/>
</dbReference>
<dbReference type="Proteomes" id="UP000294664">
    <property type="component" value="Unassembled WGS sequence"/>
</dbReference>
<dbReference type="Gene3D" id="1.10.10.10">
    <property type="entry name" value="Winged helix-like DNA-binding domain superfamily/Winged helix DNA-binding domain"/>
    <property type="match status" value="1"/>
</dbReference>
<comment type="similarity">
    <text evidence="1">Belongs to the LysR transcriptional regulatory family.</text>
</comment>
<evidence type="ECO:0000256" key="4">
    <source>
        <dbReference type="ARBA" id="ARBA00023163"/>
    </source>
</evidence>
<evidence type="ECO:0000256" key="2">
    <source>
        <dbReference type="ARBA" id="ARBA00023015"/>
    </source>
</evidence>
<dbReference type="Pfam" id="PF03466">
    <property type="entry name" value="LysR_substrate"/>
    <property type="match status" value="1"/>
</dbReference>
<dbReference type="InterPro" id="IPR036388">
    <property type="entry name" value="WH-like_DNA-bd_sf"/>
</dbReference>
<gene>
    <name evidence="6" type="ORF">EDC64_104221</name>
</gene>
<comment type="caution">
    <text evidence="6">The sequence shown here is derived from an EMBL/GenBank/DDBJ whole genome shotgun (WGS) entry which is preliminary data.</text>
</comment>
<evidence type="ECO:0000256" key="1">
    <source>
        <dbReference type="ARBA" id="ARBA00009437"/>
    </source>
</evidence>
<evidence type="ECO:0000256" key="3">
    <source>
        <dbReference type="ARBA" id="ARBA00023125"/>
    </source>
</evidence>
<dbReference type="PANTHER" id="PTHR30537">
    <property type="entry name" value="HTH-TYPE TRANSCRIPTIONAL REGULATOR"/>
    <property type="match status" value="1"/>
</dbReference>